<comment type="caution">
    <text evidence="2">The sequence shown here is derived from an EMBL/GenBank/DDBJ whole genome shotgun (WGS) entry which is preliminary data.</text>
</comment>
<feature type="chain" id="PRO_5047199773" evidence="1">
    <location>
        <begin position="23"/>
        <end position="224"/>
    </location>
</feature>
<dbReference type="EMBL" id="CATZBU010000010">
    <property type="protein sequence ID" value="CAJ0802533.1"/>
    <property type="molecule type" value="Genomic_DNA"/>
</dbReference>
<organism evidence="2 3">
    <name type="scientific">Ralstonia psammae</name>
    <dbReference type="NCBI Taxonomy" id="3058598"/>
    <lineage>
        <taxon>Bacteria</taxon>
        <taxon>Pseudomonadati</taxon>
        <taxon>Pseudomonadota</taxon>
        <taxon>Betaproteobacteria</taxon>
        <taxon>Burkholderiales</taxon>
        <taxon>Burkholderiaceae</taxon>
        <taxon>Ralstonia</taxon>
    </lineage>
</organism>
<accession>A0ABM9JSZ5</accession>
<keyword evidence="3" id="KW-1185">Reference proteome</keyword>
<evidence type="ECO:0000313" key="2">
    <source>
        <dbReference type="EMBL" id="CAJ0802533.1"/>
    </source>
</evidence>
<name>A0ABM9JSZ5_9RALS</name>
<feature type="signal peptide" evidence="1">
    <location>
        <begin position="1"/>
        <end position="22"/>
    </location>
</feature>
<dbReference type="Proteomes" id="UP001189813">
    <property type="component" value="Unassembled WGS sequence"/>
</dbReference>
<proteinExistence type="predicted"/>
<protein>
    <submittedName>
        <fullName evidence="2">Uncharacterized protein</fullName>
    </submittedName>
</protein>
<keyword evidence="1" id="KW-0732">Signal</keyword>
<evidence type="ECO:0000256" key="1">
    <source>
        <dbReference type="SAM" id="SignalP"/>
    </source>
</evidence>
<reference evidence="2 3" key="1">
    <citation type="submission" date="2023-07" db="EMBL/GenBank/DDBJ databases">
        <authorList>
            <person name="Peeters C."/>
        </authorList>
    </citation>
    <scope>NUCLEOTIDE SEQUENCE [LARGE SCALE GENOMIC DNA]</scope>
    <source>
        <strain evidence="2 3">LMG 19083</strain>
    </source>
</reference>
<evidence type="ECO:0000313" key="3">
    <source>
        <dbReference type="Proteomes" id="UP001189813"/>
    </source>
</evidence>
<gene>
    <name evidence="2" type="ORF">LMG19083_03741</name>
</gene>
<sequence>MSKKILSLVLACACSMSQAAFGQITTEAPLTDAPPTEALQAQVVQAGTLQADAPSAEARQAETPAPEPIAKMEPVVKVEQSYWAAEGLSARMRKARAITLYLMDPALASLKAVDEAHLKDAGCEYSTEDAALIANFAESVEGASVRSNSFSLQFEPREAVYLALAGGSEMKLLFEKPYPNQSEVLGQINGQPVTVSKSLVESVYRWAAKVGRVRRCENFVGKYR</sequence>